<evidence type="ECO:0000313" key="6">
    <source>
        <dbReference type="Proteomes" id="UP000242188"/>
    </source>
</evidence>
<dbReference type="PANTHER" id="PTHR31101">
    <property type="entry name" value="UPF0547 PROTEIN C16ORF87"/>
    <property type="match status" value="1"/>
</dbReference>
<dbReference type="STRING" id="6573.A0A210Q633"/>
<evidence type="ECO:0000256" key="1">
    <source>
        <dbReference type="ARBA" id="ARBA00008336"/>
    </source>
</evidence>
<keyword evidence="2" id="KW-0175">Coiled coil</keyword>
<dbReference type="OrthoDB" id="5981040at2759"/>
<evidence type="ECO:0000313" key="5">
    <source>
        <dbReference type="EMBL" id="OWF44206.1"/>
    </source>
</evidence>
<dbReference type="EMBL" id="NEDP02004844">
    <property type="protein sequence ID" value="OWF44206.1"/>
    <property type="molecule type" value="Genomic_DNA"/>
</dbReference>
<dbReference type="InterPro" id="IPR040246">
    <property type="entry name" value="C16orf87-like"/>
</dbReference>
<evidence type="ECO:0000256" key="2">
    <source>
        <dbReference type="ARBA" id="ARBA00023054"/>
    </source>
</evidence>
<organism evidence="5 6">
    <name type="scientific">Mizuhopecten yessoensis</name>
    <name type="common">Japanese scallop</name>
    <name type="synonym">Patinopecten yessoensis</name>
    <dbReference type="NCBI Taxonomy" id="6573"/>
    <lineage>
        <taxon>Eukaryota</taxon>
        <taxon>Metazoa</taxon>
        <taxon>Spiralia</taxon>
        <taxon>Lophotrochozoa</taxon>
        <taxon>Mollusca</taxon>
        <taxon>Bivalvia</taxon>
        <taxon>Autobranchia</taxon>
        <taxon>Pteriomorphia</taxon>
        <taxon>Pectinida</taxon>
        <taxon>Pectinoidea</taxon>
        <taxon>Pectinidae</taxon>
        <taxon>Mizuhopecten</taxon>
    </lineage>
</organism>
<comment type="caution">
    <text evidence="5">The sequence shown here is derived from an EMBL/GenBank/DDBJ whole genome shotgun (WGS) entry which is preliminary data.</text>
</comment>
<gene>
    <name evidence="5" type="ORF">KP79_PYT13201</name>
</gene>
<dbReference type="Pfam" id="PF10571">
    <property type="entry name" value="UPF0547"/>
    <property type="match status" value="1"/>
</dbReference>
<protein>
    <submittedName>
        <fullName evidence="5">UPF0547 protein C16orf87-like</fullName>
    </submittedName>
</protein>
<keyword evidence="6" id="KW-1185">Reference proteome</keyword>
<evidence type="ECO:0000259" key="4">
    <source>
        <dbReference type="Pfam" id="PF10571"/>
    </source>
</evidence>
<name>A0A210Q633_MIZYE</name>
<accession>A0A210Q633</accession>
<evidence type="ECO:0000256" key="3">
    <source>
        <dbReference type="SAM" id="MobiDB-lite"/>
    </source>
</evidence>
<proteinExistence type="inferred from homology"/>
<feature type="compositionally biased region" description="Basic and acidic residues" evidence="3">
    <location>
        <begin position="56"/>
        <end position="67"/>
    </location>
</feature>
<dbReference type="Proteomes" id="UP000242188">
    <property type="component" value="Unassembled WGS sequence"/>
</dbReference>
<feature type="region of interest" description="Disordered" evidence="3">
    <location>
        <begin position="35"/>
        <end position="142"/>
    </location>
</feature>
<comment type="similarity">
    <text evidence="1">Belongs to the UPF0547 family.</text>
</comment>
<feature type="domain" description="UPF0547" evidence="4">
    <location>
        <begin position="16"/>
        <end position="39"/>
    </location>
</feature>
<sequence length="177" mass="20284">MPRIVRKKSFDRTVVKKCPKCDQQIPVACKHCPCGHQFSKKPSTPTEEEQASFKIRRTERTRRERPDFFNPMVLDVQAKRARKKSQNSPQVQVVETPPPPPPPPPPPVQVEKETPSRKRRGRPKQTPTKSVSEPEEKPALPVEDDVFVKLCPEKALQFSIILSDLNRKFGSQNFQPL</sequence>
<feature type="compositionally biased region" description="Pro residues" evidence="3">
    <location>
        <begin position="96"/>
        <end position="108"/>
    </location>
</feature>
<dbReference type="InterPro" id="IPR018886">
    <property type="entry name" value="UPF0547"/>
</dbReference>
<reference evidence="5 6" key="1">
    <citation type="journal article" date="2017" name="Nat. Ecol. Evol.">
        <title>Scallop genome provides insights into evolution of bilaterian karyotype and development.</title>
        <authorList>
            <person name="Wang S."/>
            <person name="Zhang J."/>
            <person name="Jiao W."/>
            <person name="Li J."/>
            <person name="Xun X."/>
            <person name="Sun Y."/>
            <person name="Guo X."/>
            <person name="Huan P."/>
            <person name="Dong B."/>
            <person name="Zhang L."/>
            <person name="Hu X."/>
            <person name="Sun X."/>
            <person name="Wang J."/>
            <person name="Zhao C."/>
            <person name="Wang Y."/>
            <person name="Wang D."/>
            <person name="Huang X."/>
            <person name="Wang R."/>
            <person name="Lv J."/>
            <person name="Li Y."/>
            <person name="Zhang Z."/>
            <person name="Liu B."/>
            <person name="Lu W."/>
            <person name="Hui Y."/>
            <person name="Liang J."/>
            <person name="Zhou Z."/>
            <person name="Hou R."/>
            <person name="Li X."/>
            <person name="Liu Y."/>
            <person name="Li H."/>
            <person name="Ning X."/>
            <person name="Lin Y."/>
            <person name="Zhao L."/>
            <person name="Xing Q."/>
            <person name="Dou J."/>
            <person name="Li Y."/>
            <person name="Mao J."/>
            <person name="Guo H."/>
            <person name="Dou H."/>
            <person name="Li T."/>
            <person name="Mu C."/>
            <person name="Jiang W."/>
            <person name="Fu Q."/>
            <person name="Fu X."/>
            <person name="Miao Y."/>
            <person name="Liu J."/>
            <person name="Yu Q."/>
            <person name="Li R."/>
            <person name="Liao H."/>
            <person name="Li X."/>
            <person name="Kong Y."/>
            <person name="Jiang Z."/>
            <person name="Chourrout D."/>
            <person name="Li R."/>
            <person name="Bao Z."/>
        </authorList>
    </citation>
    <scope>NUCLEOTIDE SEQUENCE [LARGE SCALE GENOMIC DNA]</scope>
    <source>
        <strain evidence="5 6">PY_sf001</strain>
    </source>
</reference>
<dbReference type="AlphaFoldDB" id="A0A210Q633"/>